<feature type="transmembrane region" description="Helical" evidence="1">
    <location>
        <begin position="6"/>
        <end position="21"/>
    </location>
</feature>
<accession>A0A382ZYF9</accession>
<dbReference type="SUPFAM" id="SSF56024">
    <property type="entry name" value="Phospholipase D/nuclease"/>
    <property type="match status" value="1"/>
</dbReference>
<feature type="transmembrane region" description="Helical" evidence="1">
    <location>
        <begin position="60"/>
        <end position="78"/>
    </location>
</feature>
<proteinExistence type="predicted"/>
<name>A0A382ZYF9_9ZZZZ</name>
<dbReference type="AlphaFoldDB" id="A0A382ZYF9"/>
<keyword evidence="1" id="KW-0472">Membrane</keyword>
<sequence length="177" mass="20249">MSPLYYFAVIGITIILAIFVGRRFNKSYDFVKLFGFGISGFWLLWAAGISTSIVGYFSSGPLAVAQTTFILVVFYFNYRYMRDVKSNEILTRELRRDISQLDNKLLGEKLETIAQSKVDILSTPNEHREKLIDAFKNARETVVVLSGWTTSFTVNQEFRRIIAQCLKRGVIIYIGYG</sequence>
<dbReference type="EMBL" id="UINC01187150">
    <property type="protein sequence ID" value="SVD99718.1"/>
    <property type="molecule type" value="Genomic_DNA"/>
</dbReference>
<evidence type="ECO:0000256" key="1">
    <source>
        <dbReference type="SAM" id="Phobius"/>
    </source>
</evidence>
<feature type="non-terminal residue" evidence="2">
    <location>
        <position position="177"/>
    </location>
</feature>
<keyword evidence="1" id="KW-0812">Transmembrane</keyword>
<feature type="transmembrane region" description="Helical" evidence="1">
    <location>
        <begin position="33"/>
        <end position="54"/>
    </location>
</feature>
<evidence type="ECO:0000313" key="2">
    <source>
        <dbReference type="EMBL" id="SVD99718.1"/>
    </source>
</evidence>
<organism evidence="2">
    <name type="scientific">marine metagenome</name>
    <dbReference type="NCBI Taxonomy" id="408172"/>
    <lineage>
        <taxon>unclassified sequences</taxon>
        <taxon>metagenomes</taxon>
        <taxon>ecological metagenomes</taxon>
    </lineage>
</organism>
<reference evidence="2" key="1">
    <citation type="submission" date="2018-05" db="EMBL/GenBank/DDBJ databases">
        <authorList>
            <person name="Lanie J.A."/>
            <person name="Ng W.-L."/>
            <person name="Kazmierczak K.M."/>
            <person name="Andrzejewski T.M."/>
            <person name="Davidsen T.M."/>
            <person name="Wayne K.J."/>
            <person name="Tettelin H."/>
            <person name="Glass J.I."/>
            <person name="Rusch D."/>
            <person name="Podicherti R."/>
            <person name="Tsui H.-C.T."/>
            <person name="Winkler M.E."/>
        </authorList>
    </citation>
    <scope>NUCLEOTIDE SEQUENCE</scope>
</reference>
<keyword evidence="1" id="KW-1133">Transmembrane helix</keyword>
<protein>
    <submittedName>
        <fullName evidence="2">Uncharacterized protein</fullName>
    </submittedName>
</protein>
<gene>
    <name evidence="2" type="ORF">METZ01_LOCUS452572</name>
</gene>